<reference evidence="1" key="1">
    <citation type="submission" date="2021-05" db="EMBL/GenBank/DDBJ databases">
        <authorList>
            <person name="Alioto T."/>
            <person name="Alioto T."/>
            <person name="Gomez Garrido J."/>
        </authorList>
    </citation>
    <scope>NUCLEOTIDE SEQUENCE</scope>
</reference>
<proteinExistence type="predicted"/>
<organism evidence="1">
    <name type="scientific">Cacopsylla melanoneura</name>
    <dbReference type="NCBI Taxonomy" id="428564"/>
    <lineage>
        <taxon>Eukaryota</taxon>
        <taxon>Metazoa</taxon>
        <taxon>Ecdysozoa</taxon>
        <taxon>Arthropoda</taxon>
        <taxon>Hexapoda</taxon>
        <taxon>Insecta</taxon>
        <taxon>Pterygota</taxon>
        <taxon>Neoptera</taxon>
        <taxon>Paraneoptera</taxon>
        <taxon>Hemiptera</taxon>
        <taxon>Sternorrhyncha</taxon>
        <taxon>Psylloidea</taxon>
        <taxon>Psyllidae</taxon>
        <taxon>Psyllinae</taxon>
        <taxon>Cacopsylla</taxon>
    </lineage>
</organism>
<sequence>MISYCTYSREISYIYPSILSYKKLQQTFSTIQSTYPSKFSHSPENIIDMSKTIKTSCVSLNKAVYLSIPLFSEQLFEYYYLLPIPFKQESKILSMIPEHKILLKGKNITYSTNNQQTLHFR</sequence>
<accession>A0A8D9A743</accession>
<protein>
    <submittedName>
        <fullName evidence="1">Uncharacterized protein</fullName>
    </submittedName>
</protein>
<dbReference type="EMBL" id="HBUF01550534">
    <property type="protein sequence ID" value="CAG6758781.1"/>
    <property type="molecule type" value="Transcribed_RNA"/>
</dbReference>
<evidence type="ECO:0000313" key="1">
    <source>
        <dbReference type="EMBL" id="CAG6758781.1"/>
    </source>
</evidence>
<dbReference type="AlphaFoldDB" id="A0A8D9A743"/>
<name>A0A8D9A743_9HEMI</name>